<dbReference type="PANTHER" id="PTHR43712:SF16">
    <property type="entry name" value="O-METHYLTRANSFERASE ELCB"/>
    <property type="match status" value="1"/>
</dbReference>
<keyword evidence="1" id="KW-0489">Methyltransferase</keyword>
<dbReference type="AlphaFoldDB" id="A0A8H3VN36"/>
<organism evidence="5 6">
    <name type="scientific">Venturia inaequalis</name>
    <name type="common">Apple scab fungus</name>
    <dbReference type="NCBI Taxonomy" id="5025"/>
    <lineage>
        <taxon>Eukaryota</taxon>
        <taxon>Fungi</taxon>
        <taxon>Dikarya</taxon>
        <taxon>Ascomycota</taxon>
        <taxon>Pezizomycotina</taxon>
        <taxon>Dothideomycetes</taxon>
        <taxon>Pleosporomycetidae</taxon>
        <taxon>Venturiales</taxon>
        <taxon>Venturiaceae</taxon>
        <taxon>Venturia</taxon>
    </lineage>
</organism>
<dbReference type="Pfam" id="PF00891">
    <property type="entry name" value="Methyltransf_2"/>
    <property type="match status" value="1"/>
</dbReference>
<keyword evidence="3" id="KW-0949">S-adenosyl-L-methionine</keyword>
<dbReference type="PANTHER" id="PTHR43712">
    <property type="entry name" value="PUTATIVE (AFU_ORTHOLOGUE AFUA_4G14580)-RELATED"/>
    <property type="match status" value="1"/>
</dbReference>
<dbReference type="SUPFAM" id="SSF46785">
    <property type="entry name" value="Winged helix' DNA-binding domain"/>
    <property type="match status" value="1"/>
</dbReference>
<dbReference type="EMBL" id="WNWR01000032">
    <property type="protein sequence ID" value="KAE9993332.1"/>
    <property type="molecule type" value="Genomic_DNA"/>
</dbReference>
<evidence type="ECO:0000313" key="5">
    <source>
        <dbReference type="EMBL" id="KAE9993332.1"/>
    </source>
</evidence>
<evidence type="ECO:0000256" key="3">
    <source>
        <dbReference type="ARBA" id="ARBA00022691"/>
    </source>
</evidence>
<sequence>MARAMEHVSHTDQLERLLIELTEAVKVSAASPKSNVNEIARKIVTMTQDPETTWINQCVTMSEYAAIRVFMKWKAFEEIPLDGSISYKDLAKRCGAEEAITTRFARMLVSAGILEQAGEDHVVHTEQSKVYRDFHPSGVMFQMQFDEMMAAYVRLPEYFELYGRKEPTGQTHTPCSFAFGQLDATFWDIVNEDPERMRVFMQSMNTLESQLPISGIYDFGWIANYVQDEPGRIVFVDVGGGKGQAIVAISKEHPELPRERFVLQDLQDIIEEVEKTAAADLEGVKLMAVDFHKGQPINGALVYWVRRVLHDYSDDVCVGILKLLAGAMSVDSKCLICEQLMSSSPSPLTAYTDMAVMTIGGKDRSLEDYERLAQRAGLKVMKHWSIASSAMGVVECVRAY</sequence>
<evidence type="ECO:0000256" key="1">
    <source>
        <dbReference type="ARBA" id="ARBA00022603"/>
    </source>
</evidence>
<dbReference type="Gene3D" id="1.10.10.10">
    <property type="entry name" value="Winged helix-like DNA-binding domain superfamily/Winged helix DNA-binding domain"/>
    <property type="match status" value="1"/>
</dbReference>
<gene>
    <name evidence="5" type="ORF">EG327_005526</name>
</gene>
<dbReference type="PROSITE" id="PS51683">
    <property type="entry name" value="SAM_OMT_II"/>
    <property type="match status" value="1"/>
</dbReference>
<dbReference type="InterPro" id="IPR016461">
    <property type="entry name" value="COMT-like"/>
</dbReference>
<evidence type="ECO:0000259" key="4">
    <source>
        <dbReference type="Pfam" id="PF00891"/>
    </source>
</evidence>
<dbReference type="GO" id="GO:0032259">
    <property type="term" value="P:methylation"/>
    <property type="evidence" value="ECO:0007669"/>
    <property type="project" value="UniProtKB-KW"/>
</dbReference>
<evidence type="ECO:0000313" key="6">
    <source>
        <dbReference type="Proteomes" id="UP000490939"/>
    </source>
</evidence>
<dbReference type="InterPro" id="IPR036390">
    <property type="entry name" value="WH_DNA-bd_sf"/>
</dbReference>
<accession>A0A8H3VN36</accession>
<proteinExistence type="predicted"/>
<dbReference type="InterPro" id="IPR036388">
    <property type="entry name" value="WH-like_DNA-bd_sf"/>
</dbReference>
<dbReference type="SUPFAM" id="SSF53335">
    <property type="entry name" value="S-adenosyl-L-methionine-dependent methyltransferases"/>
    <property type="match status" value="1"/>
</dbReference>
<dbReference type="Proteomes" id="UP000490939">
    <property type="component" value="Unassembled WGS sequence"/>
</dbReference>
<comment type="caution">
    <text evidence="5">The sequence shown here is derived from an EMBL/GenBank/DDBJ whole genome shotgun (WGS) entry which is preliminary data.</text>
</comment>
<dbReference type="InterPro" id="IPR001077">
    <property type="entry name" value="COMT_C"/>
</dbReference>
<reference evidence="5 6" key="1">
    <citation type="submission" date="2019-07" db="EMBL/GenBank/DDBJ databases">
        <title>Venturia inaequalis Genome Resource.</title>
        <authorList>
            <person name="Lichtner F.J."/>
        </authorList>
    </citation>
    <scope>NUCLEOTIDE SEQUENCE [LARGE SCALE GENOMIC DNA]</scope>
    <source>
        <strain evidence="5 6">DMI_063113</strain>
    </source>
</reference>
<dbReference type="Gene3D" id="3.40.50.150">
    <property type="entry name" value="Vaccinia Virus protein VP39"/>
    <property type="match status" value="1"/>
</dbReference>
<evidence type="ECO:0000256" key="2">
    <source>
        <dbReference type="ARBA" id="ARBA00022679"/>
    </source>
</evidence>
<dbReference type="GO" id="GO:0008171">
    <property type="term" value="F:O-methyltransferase activity"/>
    <property type="evidence" value="ECO:0007669"/>
    <property type="project" value="InterPro"/>
</dbReference>
<feature type="domain" description="O-methyltransferase C-terminal" evidence="4">
    <location>
        <begin position="178"/>
        <end position="378"/>
    </location>
</feature>
<keyword evidence="2" id="KW-0808">Transferase</keyword>
<protein>
    <recommendedName>
        <fullName evidence="4">O-methyltransferase C-terminal domain-containing protein</fullName>
    </recommendedName>
</protein>
<keyword evidence="6" id="KW-1185">Reference proteome</keyword>
<dbReference type="InterPro" id="IPR029063">
    <property type="entry name" value="SAM-dependent_MTases_sf"/>
</dbReference>
<name>A0A8H3VN36_VENIN</name>